<sequence>MSQPVKRFSMFWFAGLSMLGFIATDMYLPAFEALQAEFETSQALIALTLSVFLLGMAAGQLVYGPLSDRFGRKRVLAFGLSVFAIASVGCAYAETVEQLICARFLQALGVCSATVIWQAVVIDRYQGKAAERIFATIMPLVALSPALAPLLGAYLQQAFGWRVIFLLLVGFAIVLLFMTSRETESAPRHTLTKTAGAGLIANYRALLSSRQFVGYMLMFSGCSAAFFAYLTGIPFVMAGMGYEATDIGWSFVPQTIAFLVGGFGCRSLLKRHPSERLILWGLALFMVSVAIIVVITLVLKPQSIVPILIPFCFMAIANGALYPLVINKALQPFKNFSATASGLLNFLQTLLCFAASALVSNWVEQHQAIAVAATMTLAALTVQLGYSWARKTQSEPKLTADL</sequence>
<dbReference type="InterPro" id="IPR020846">
    <property type="entry name" value="MFS_dom"/>
</dbReference>
<dbReference type="Pfam" id="PF07690">
    <property type="entry name" value="MFS_1"/>
    <property type="match status" value="1"/>
</dbReference>
<comment type="subcellular location">
    <subcellularLocation>
        <location evidence="8">Cell inner membrane</location>
        <topology evidence="8">Multi-pass membrane protein</topology>
    </subcellularLocation>
    <subcellularLocation>
        <location evidence="1">Cell membrane</location>
        <topology evidence="1">Multi-pass membrane protein</topology>
    </subcellularLocation>
</comment>
<feature type="transmembrane region" description="Helical" evidence="8">
    <location>
        <begin position="12"/>
        <end position="31"/>
    </location>
</feature>
<evidence type="ECO:0000256" key="8">
    <source>
        <dbReference type="RuleBase" id="RU365088"/>
    </source>
</evidence>
<evidence type="ECO:0000256" key="5">
    <source>
        <dbReference type="ARBA" id="ARBA00022692"/>
    </source>
</evidence>
<keyword evidence="8" id="KW-0997">Cell inner membrane</keyword>
<comment type="similarity">
    <text evidence="2 8">Belongs to the major facilitator superfamily. Bcr/CmlA family.</text>
</comment>
<feature type="transmembrane region" description="Helical" evidence="8">
    <location>
        <begin position="75"/>
        <end position="94"/>
    </location>
</feature>
<dbReference type="PANTHER" id="PTHR23502">
    <property type="entry name" value="MAJOR FACILITATOR SUPERFAMILY"/>
    <property type="match status" value="1"/>
</dbReference>
<dbReference type="AlphaFoldDB" id="A0AA37TK19"/>
<dbReference type="InterPro" id="IPR011701">
    <property type="entry name" value="MFS"/>
</dbReference>
<dbReference type="InterPro" id="IPR004812">
    <property type="entry name" value="Efflux_drug-R_Bcr/CmlA"/>
</dbReference>
<dbReference type="CDD" id="cd17320">
    <property type="entry name" value="MFS_MdfA_MDR_like"/>
    <property type="match status" value="1"/>
</dbReference>
<feature type="transmembrane region" description="Helical" evidence="8">
    <location>
        <begin position="159"/>
        <end position="178"/>
    </location>
</feature>
<keyword evidence="6 8" id="KW-1133">Transmembrane helix</keyword>
<accession>A0AA37TK19</accession>
<keyword evidence="7 8" id="KW-0472">Membrane</keyword>
<reference evidence="10 11" key="1">
    <citation type="journal article" date="2014" name="Int. J. Syst. Evol. Microbiol.">
        <title>Complete genome sequence of Corynebacterium casei LMG S-19264T (=DSM 44701T), isolated from a smear-ripened cheese.</title>
        <authorList>
            <consortium name="US DOE Joint Genome Institute (JGI-PGF)"/>
            <person name="Walter F."/>
            <person name="Albersmeier A."/>
            <person name="Kalinowski J."/>
            <person name="Ruckert C."/>
        </authorList>
    </citation>
    <scope>NUCLEOTIDE SEQUENCE [LARGE SCALE GENOMIC DNA]</scope>
    <source>
        <strain evidence="10 11">NBRC 112785</strain>
    </source>
</reference>
<dbReference type="Gene3D" id="1.20.1720.10">
    <property type="entry name" value="Multidrug resistance protein D"/>
    <property type="match status" value="1"/>
</dbReference>
<feature type="domain" description="Major facilitator superfamily (MFS) profile" evidence="9">
    <location>
        <begin position="9"/>
        <end position="391"/>
    </location>
</feature>
<dbReference type="PROSITE" id="PS50850">
    <property type="entry name" value="MFS"/>
    <property type="match status" value="1"/>
</dbReference>
<feature type="transmembrane region" description="Helical" evidence="8">
    <location>
        <begin position="247"/>
        <end position="265"/>
    </location>
</feature>
<dbReference type="Proteomes" id="UP001157439">
    <property type="component" value="Unassembled WGS sequence"/>
</dbReference>
<dbReference type="FunFam" id="1.20.1720.10:FF:000005">
    <property type="entry name" value="Bcr/CflA family efflux transporter"/>
    <property type="match status" value="1"/>
</dbReference>
<dbReference type="InterPro" id="IPR036259">
    <property type="entry name" value="MFS_trans_sf"/>
</dbReference>
<evidence type="ECO:0000313" key="11">
    <source>
        <dbReference type="Proteomes" id="UP001157439"/>
    </source>
</evidence>
<feature type="transmembrane region" description="Helical" evidence="8">
    <location>
        <begin position="277"/>
        <end position="298"/>
    </location>
</feature>
<protein>
    <recommendedName>
        <fullName evidence="8">Bcr/CflA family efflux transporter</fullName>
    </recommendedName>
</protein>
<feature type="transmembrane region" description="Helical" evidence="8">
    <location>
        <begin position="369"/>
        <end position="389"/>
    </location>
</feature>
<dbReference type="GO" id="GO:1990961">
    <property type="term" value="P:xenobiotic detoxification by transmembrane export across the plasma membrane"/>
    <property type="evidence" value="ECO:0007669"/>
    <property type="project" value="InterPro"/>
</dbReference>
<evidence type="ECO:0000256" key="6">
    <source>
        <dbReference type="ARBA" id="ARBA00022989"/>
    </source>
</evidence>
<feature type="transmembrane region" description="Helical" evidence="8">
    <location>
        <begin position="212"/>
        <end position="235"/>
    </location>
</feature>
<dbReference type="NCBIfam" id="TIGR00710">
    <property type="entry name" value="efflux_Bcr_CflA"/>
    <property type="match status" value="1"/>
</dbReference>
<feature type="transmembrane region" description="Helical" evidence="8">
    <location>
        <begin position="133"/>
        <end position="153"/>
    </location>
</feature>
<feature type="transmembrane region" description="Helical" evidence="8">
    <location>
        <begin position="43"/>
        <end position="63"/>
    </location>
</feature>
<evidence type="ECO:0000259" key="9">
    <source>
        <dbReference type="PROSITE" id="PS50850"/>
    </source>
</evidence>
<name>A0AA37TK19_9GAMM</name>
<keyword evidence="5 8" id="KW-0812">Transmembrane</keyword>
<keyword evidence="4" id="KW-1003">Cell membrane</keyword>
<dbReference type="EMBL" id="BSPO01000002">
    <property type="protein sequence ID" value="GLS82912.1"/>
    <property type="molecule type" value="Genomic_DNA"/>
</dbReference>
<dbReference type="GO" id="GO:0005886">
    <property type="term" value="C:plasma membrane"/>
    <property type="evidence" value="ECO:0007669"/>
    <property type="project" value="UniProtKB-SubCell"/>
</dbReference>
<dbReference type="NCBIfam" id="NF008270">
    <property type="entry name" value="PRK11043.1"/>
    <property type="match status" value="1"/>
</dbReference>
<comment type="caution">
    <text evidence="10">The sequence shown here is derived from an EMBL/GenBank/DDBJ whole genome shotgun (WGS) entry which is preliminary data.</text>
</comment>
<evidence type="ECO:0000256" key="2">
    <source>
        <dbReference type="ARBA" id="ARBA00006236"/>
    </source>
</evidence>
<feature type="transmembrane region" description="Helical" evidence="8">
    <location>
        <begin position="338"/>
        <end position="363"/>
    </location>
</feature>
<evidence type="ECO:0000256" key="4">
    <source>
        <dbReference type="ARBA" id="ARBA00022475"/>
    </source>
</evidence>
<evidence type="ECO:0000313" key="10">
    <source>
        <dbReference type="EMBL" id="GLS82912.1"/>
    </source>
</evidence>
<feature type="transmembrane region" description="Helical" evidence="8">
    <location>
        <begin position="304"/>
        <end position="326"/>
    </location>
</feature>
<keyword evidence="11" id="KW-1185">Reference proteome</keyword>
<evidence type="ECO:0000256" key="7">
    <source>
        <dbReference type="ARBA" id="ARBA00023136"/>
    </source>
</evidence>
<evidence type="ECO:0000256" key="1">
    <source>
        <dbReference type="ARBA" id="ARBA00004651"/>
    </source>
</evidence>
<dbReference type="GO" id="GO:0042910">
    <property type="term" value="F:xenobiotic transmembrane transporter activity"/>
    <property type="evidence" value="ECO:0007669"/>
    <property type="project" value="InterPro"/>
</dbReference>
<dbReference type="PANTHER" id="PTHR23502:SF162">
    <property type="entry name" value="INNER MEMBRANE TRANSPORT PROTEIN YDHC"/>
    <property type="match status" value="1"/>
</dbReference>
<gene>
    <name evidence="10" type="primary">ydhC</name>
    <name evidence="10" type="ORF">GCM10007894_08890</name>
</gene>
<dbReference type="RefSeq" id="WP_095497507.1">
    <property type="nucleotide sequence ID" value="NZ_BSPO01000002.1"/>
</dbReference>
<keyword evidence="3 8" id="KW-0813">Transport</keyword>
<dbReference type="SUPFAM" id="SSF103473">
    <property type="entry name" value="MFS general substrate transporter"/>
    <property type="match status" value="1"/>
</dbReference>
<organism evidence="10 11">
    <name type="scientific">Paraferrimonas haliotis</name>
    <dbReference type="NCBI Taxonomy" id="2013866"/>
    <lineage>
        <taxon>Bacteria</taxon>
        <taxon>Pseudomonadati</taxon>
        <taxon>Pseudomonadota</taxon>
        <taxon>Gammaproteobacteria</taxon>
        <taxon>Alteromonadales</taxon>
        <taxon>Ferrimonadaceae</taxon>
        <taxon>Paraferrimonas</taxon>
    </lineage>
</organism>
<feature type="transmembrane region" description="Helical" evidence="8">
    <location>
        <begin position="100"/>
        <end position="121"/>
    </location>
</feature>
<evidence type="ECO:0000256" key="3">
    <source>
        <dbReference type="ARBA" id="ARBA00022448"/>
    </source>
</evidence>
<proteinExistence type="inferred from homology"/>